<dbReference type="WBParaSite" id="TCNE_0001166701-mRNA-1">
    <property type="protein sequence ID" value="TCNE_0001166701-mRNA-1"/>
    <property type="gene ID" value="TCNE_0001166701"/>
</dbReference>
<protein>
    <submittedName>
        <fullName evidence="4">Pepsin-I3 domain-containing protein</fullName>
    </submittedName>
</protein>
<gene>
    <name evidence="2" type="ORF">TCNE_LOCUS11667</name>
</gene>
<evidence type="ECO:0000313" key="2">
    <source>
        <dbReference type="EMBL" id="VDM42988.1"/>
    </source>
</evidence>
<dbReference type="AlphaFoldDB" id="A0A183UT47"/>
<evidence type="ECO:0000313" key="3">
    <source>
        <dbReference type="Proteomes" id="UP000050794"/>
    </source>
</evidence>
<dbReference type="EMBL" id="UYWY01020944">
    <property type="protein sequence ID" value="VDM42988.1"/>
    <property type="molecule type" value="Genomic_DNA"/>
</dbReference>
<reference evidence="2 3" key="2">
    <citation type="submission" date="2018-11" db="EMBL/GenBank/DDBJ databases">
        <authorList>
            <consortium name="Pathogen Informatics"/>
        </authorList>
    </citation>
    <scope>NUCLEOTIDE SEQUENCE [LARGE SCALE GENOMIC DNA]</scope>
</reference>
<dbReference type="InterPro" id="IPR038412">
    <property type="entry name" value="Pepsin-I3_sf"/>
</dbReference>
<dbReference type="InterPro" id="IPR010480">
    <property type="entry name" value="Pepsin-I3"/>
</dbReference>
<accession>A0A183UT47</accession>
<dbReference type="Proteomes" id="UP000050794">
    <property type="component" value="Unassembled WGS sequence"/>
</dbReference>
<evidence type="ECO:0000313" key="4">
    <source>
        <dbReference type="WBParaSite" id="TCNE_0001166701-mRNA-1"/>
    </source>
</evidence>
<dbReference type="Pfam" id="PF06394">
    <property type="entry name" value="Pepsin-I3"/>
    <property type="match status" value="1"/>
</dbReference>
<evidence type="ECO:0000259" key="1">
    <source>
        <dbReference type="Pfam" id="PF06394"/>
    </source>
</evidence>
<feature type="domain" description="Pepsin inhibitor-3-like repeated" evidence="1">
    <location>
        <begin position="33"/>
        <end position="83"/>
    </location>
</feature>
<dbReference type="Gene3D" id="3.30.1120.50">
    <property type="entry name" value="Pepsin inhibitor-3"/>
    <property type="match status" value="1"/>
</dbReference>
<proteinExistence type="predicted"/>
<organism evidence="3 4">
    <name type="scientific">Toxocara canis</name>
    <name type="common">Canine roundworm</name>
    <dbReference type="NCBI Taxonomy" id="6265"/>
    <lineage>
        <taxon>Eukaryota</taxon>
        <taxon>Metazoa</taxon>
        <taxon>Ecdysozoa</taxon>
        <taxon>Nematoda</taxon>
        <taxon>Chromadorea</taxon>
        <taxon>Rhabditida</taxon>
        <taxon>Spirurina</taxon>
        <taxon>Ascaridomorpha</taxon>
        <taxon>Ascaridoidea</taxon>
        <taxon>Toxocaridae</taxon>
        <taxon>Toxocara</taxon>
    </lineage>
</organism>
<dbReference type="SUPFAM" id="SSF55149">
    <property type="entry name" value="Pepsin inhibitor-3"/>
    <property type="match status" value="1"/>
</dbReference>
<keyword evidence="3" id="KW-1185">Reference proteome</keyword>
<name>A0A183UT47_TOXCA</name>
<sequence length="137" mass="15109">MPGGNPDTFPTGIHGGGYPFNGNGIWIDQLQLSANCSIKDDVLYVNGVSKGYLTPQQQIELQQFQEEAMNWSEAFITIIEKQVVQGLGGIFGEGSTMHIFQPHADQSNTQQMQYPTTYQPGSIPSLPPFPEFPPFCK</sequence>
<reference evidence="4" key="1">
    <citation type="submission" date="2016-06" db="UniProtKB">
        <authorList>
            <consortium name="WormBaseParasite"/>
        </authorList>
    </citation>
    <scope>IDENTIFICATION</scope>
</reference>